<evidence type="ECO:0000259" key="3">
    <source>
        <dbReference type="Pfam" id="PF18962"/>
    </source>
</evidence>
<sequence length="230" mass="25479">MKHIITLISILFSINCYSQTPNPALFQTWYLYDYYSTDDNIHHPVSAITPVISPNLTFTEASLSFSGIGACNSFNGTFSTPFDDVVQFSNFSATLLLCGYSSHTSFEGAYFSFMQSGGGQYFISGTGDNMSLVISTPIFMNYVFGNSPLHSPNFDLKQTTVYPNPVDSKLFVDSQNNAIVKIEIFNSLGQKLKTINSGFDVIDMTNFARGIYILKIDSSLGMINKKIVKE</sequence>
<keyword evidence="5" id="KW-1185">Reference proteome</keyword>
<dbReference type="InterPro" id="IPR005184">
    <property type="entry name" value="DUF306_Meta_HslJ"/>
</dbReference>
<evidence type="ECO:0000259" key="2">
    <source>
        <dbReference type="Pfam" id="PF03724"/>
    </source>
</evidence>
<accession>A0A4P7PVD6</accession>
<dbReference type="InterPro" id="IPR038670">
    <property type="entry name" value="HslJ-like_sf"/>
</dbReference>
<gene>
    <name evidence="4" type="ORF">GS03_02174</name>
</gene>
<dbReference type="NCBIfam" id="TIGR04183">
    <property type="entry name" value="Por_Secre_tail"/>
    <property type="match status" value="1"/>
</dbReference>
<dbReference type="InterPro" id="IPR026444">
    <property type="entry name" value="Secre_tail"/>
</dbReference>
<name>A0A4P7PVD6_9FLAO</name>
<feature type="domain" description="Secretion system C-terminal sorting" evidence="3">
    <location>
        <begin position="161"/>
        <end position="228"/>
    </location>
</feature>
<dbReference type="OrthoDB" id="1403372at2"/>
<dbReference type="KEGG" id="fsn:GS03_02174"/>
<dbReference type="Gene3D" id="2.40.128.270">
    <property type="match status" value="1"/>
</dbReference>
<feature type="domain" description="DUF306" evidence="2">
    <location>
        <begin position="54"/>
        <end position="126"/>
    </location>
</feature>
<dbReference type="AlphaFoldDB" id="A0A4P7PVD6"/>
<keyword evidence="1" id="KW-0732">Signal</keyword>
<reference evidence="4 5" key="1">
    <citation type="submission" date="2019-04" db="EMBL/GenBank/DDBJ databases">
        <title>Flavobacterium sp. GS03.</title>
        <authorList>
            <person name="Kim H."/>
        </authorList>
    </citation>
    <scope>NUCLEOTIDE SEQUENCE [LARGE SCALE GENOMIC DNA]</scope>
    <source>
        <strain evidence="4 5">GS03</strain>
    </source>
</reference>
<dbReference type="RefSeq" id="WP_136152556.1">
    <property type="nucleotide sequence ID" value="NZ_CP038810.1"/>
</dbReference>
<dbReference type="Pfam" id="PF18962">
    <property type="entry name" value="Por_Secre_tail"/>
    <property type="match status" value="1"/>
</dbReference>
<dbReference type="Pfam" id="PF03724">
    <property type="entry name" value="META"/>
    <property type="match status" value="1"/>
</dbReference>
<evidence type="ECO:0000313" key="5">
    <source>
        <dbReference type="Proteomes" id="UP000296862"/>
    </source>
</evidence>
<dbReference type="Proteomes" id="UP000296862">
    <property type="component" value="Chromosome"/>
</dbReference>
<organism evidence="4 5">
    <name type="scientific">Flavobacterium sangjuense</name>
    <dbReference type="NCBI Taxonomy" id="2518177"/>
    <lineage>
        <taxon>Bacteria</taxon>
        <taxon>Pseudomonadati</taxon>
        <taxon>Bacteroidota</taxon>
        <taxon>Flavobacteriia</taxon>
        <taxon>Flavobacteriales</taxon>
        <taxon>Flavobacteriaceae</taxon>
        <taxon>Flavobacterium</taxon>
    </lineage>
</organism>
<protein>
    <recommendedName>
        <fullName evidence="6">Secretion system C-terminal sorting domain-containing protein</fullName>
    </recommendedName>
</protein>
<evidence type="ECO:0008006" key="6">
    <source>
        <dbReference type="Google" id="ProtNLM"/>
    </source>
</evidence>
<dbReference type="EMBL" id="CP038810">
    <property type="protein sequence ID" value="QBZ98665.1"/>
    <property type="molecule type" value="Genomic_DNA"/>
</dbReference>
<proteinExistence type="predicted"/>
<evidence type="ECO:0000256" key="1">
    <source>
        <dbReference type="ARBA" id="ARBA00022729"/>
    </source>
</evidence>
<evidence type="ECO:0000313" key="4">
    <source>
        <dbReference type="EMBL" id="QBZ98665.1"/>
    </source>
</evidence>